<keyword evidence="5" id="KW-0812">Transmembrane</keyword>
<dbReference type="GO" id="GO:0005737">
    <property type="term" value="C:cytoplasm"/>
    <property type="evidence" value="ECO:0007669"/>
    <property type="project" value="TreeGrafter"/>
</dbReference>
<dbReference type="Proteomes" id="UP000596742">
    <property type="component" value="Unassembled WGS sequence"/>
</dbReference>
<dbReference type="PANTHER" id="PTHR21461:SF69">
    <property type="entry name" value="GLYCOSYLTRANSFERASE FAMILY 92 PROTEIN"/>
    <property type="match status" value="1"/>
</dbReference>
<dbReference type="AlphaFoldDB" id="A0A8B6FD07"/>
<keyword evidence="4 8" id="KW-0808">Transferase</keyword>
<evidence type="ECO:0000256" key="5">
    <source>
        <dbReference type="ARBA" id="ARBA00022692"/>
    </source>
</evidence>
<dbReference type="Pfam" id="PF01697">
    <property type="entry name" value="Glyco_transf_92"/>
    <property type="match status" value="1"/>
</dbReference>
<accession>A0A8B6FD07</accession>
<proteinExistence type="inferred from homology"/>
<keyword evidence="10" id="KW-1185">Reference proteome</keyword>
<dbReference type="OrthoDB" id="10313145at2759"/>
<evidence type="ECO:0000313" key="10">
    <source>
        <dbReference type="Proteomes" id="UP000596742"/>
    </source>
</evidence>
<keyword evidence="6" id="KW-1133">Transmembrane helix</keyword>
<evidence type="ECO:0000256" key="8">
    <source>
        <dbReference type="RuleBase" id="RU366017"/>
    </source>
</evidence>
<gene>
    <name evidence="9" type="ORF">MGAL_10B060254</name>
</gene>
<dbReference type="EMBL" id="UYJE01006698">
    <property type="protein sequence ID" value="VDI48139.1"/>
    <property type="molecule type" value="Genomic_DNA"/>
</dbReference>
<comment type="caution">
    <text evidence="9">The sequence shown here is derived from an EMBL/GenBank/DDBJ whole genome shotgun (WGS) entry which is preliminary data.</text>
</comment>
<comment type="similarity">
    <text evidence="2 8">Belongs to the glycosyltransferase 92 family.</text>
</comment>
<evidence type="ECO:0000256" key="2">
    <source>
        <dbReference type="ARBA" id="ARBA00007647"/>
    </source>
</evidence>
<organism evidence="9 10">
    <name type="scientific">Mytilus galloprovincialis</name>
    <name type="common">Mediterranean mussel</name>
    <dbReference type="NCBI Taxonomy" id="29158"/>
    <lineage>
        <taxon>Eukaryota</taxon>
        <taxon>Metazoa</taxon>
        <taxon>Spiralia</taxon>
        <taxon>Lophotrochozoa</taxon>
        <taxon>Mollusca</taxon>
        <taxon>Bivalvia</taxon>
        <taxon>Autobranchia</taxon>
        <taxon>Pteriomorphia</taxon>
        <taxon>Mytilida</taxon>
        <taxon>Mytiloidea</taxon>
        <taxon>Mytilidae</taxon>
        <taxon>Mytilinae</taxon>
        <taxon>Mytilus</taxon>
    </lineage>
</organism>
<dbReference type="GO" id="GO:0016757">
    <property type="term" value="F:glycosyltransferase activity"/>
    <property type="evidence" value="ECO:0007669"/>
    <property type="project" value="UniProtKB-UniRule"/>
</dbReference>
<protein>
    <recommendedName>
        <fullName evidence="8">Glycosyltransferase family 92 protein</fullName>
        <ecNumber evidence="8">2.4.1.-</ecNumber>
    </recommendedName>
</protein>
<comment type="subcellular location">
    <subcellularLocation>
        <location evidence="1">Membrane</location>
        <topology evidence="1">Single-pass membrane protein</topology>
    </subcellularLocation>
</comment>
<keyword evidence="7" id="KW-0472">Membrane</keyword>
<evidence type="ECO:0000256" key="6">
    <source>
        <dbReference type="ARBA" id="ARBA00022989"/>
    </source>
</evidence>
<sequence>MTRFSKYRNCLVLVIFIFLLFTMRKKMRNEEMFFMKEIEKKIKTCSETVHIFSAVAQAKLNLSLIEYVVLNVLDGSIYSNYDCCIYGENEQAVHRVNAVLKETYDHGSKYADLIARQYVCSVQQINIKMQNIQLVGKGDFCNCSHNFHPVLYAAVKENKFAICAKIAYNYLNPLHLIEWFEYQKMMTVDTVLMFIQDINQDAYAVLKYYEREGIATLIPYPSKMPGKIDRGFLIHRWHNHQSTHDEQVAVYSCKEILQGFAFVAVVDVDEFIVHGKFLGYTEILTTELLPVYPDAAGFTLNASFFITDWGVSGVEPLLTSKYIRRSSPLYHRYKNIYLPNRTTSMDTHKMWPNKGYRRIELRSHNIILYHYRKCQRSDNKTDICFRFSRNTDTKMLKRLMYQLFWETLKLQFFKKKERSREEGELEIQLQFE</sequence>
<keyword evidence="3 8" id="KW-0328">Glycosyltransferase</keyword>
<dbReference type="PANTHER" id="PTHR21461">
    <property type="entry name" value="GLYCOSYLTRANSFERASE FAMILY 92 PROTEIN"/>
    <property type="match status" value="1"/>
</dbReference>
<evidence type="ECO:0000256" key="1">
    <source>
        <dbReference type="ARBA" id="ARBA00004167"/>
    </source>
</evidence>
<dbReference type="GO" id="GO:0016020">
    <property type="term" value="C:membrane"/>
    <property type="evidence" value="ECO:0007669"/>
    <property type="project" value="UniProtKB-SubCell"/>
</dbReference>
<reference evidence="9" key="1">
    <citation type="submission" date="2018-11" db="EMBL/GenBank/DDBJ databases">
        <authorList>
            <person name="Alioto T."/>
            <person name="Alioto T."/>
        </authorList>
    </citation>
    <scope>NUCLEOTIDE SEQUENCE</scope>
</reference>
<dbReference type="InterPro" id="IPR008166">
    <property type="entry name" value="Glyco_transf_92"/>
</dbReference>
<evidence type="ECO:0000256" key="3">
    <source>
        <dbReference type="ARBA" id="ARBA00022676"/>
    </source>
</evidence>
<evidence type="ECO:0000256" key="4">
    <source>
        <dbReference type="ARBA" id="ARBA00022679"/>
    </source>
</evidence>
<evidence type="ECO:0000313" key="9">
    <source>
        <dbReference type="EMBL" id="VDI48139.1"/>
    </source>
</evidence>
<name>A0A8B6FD07_MYTGA</name>
<evidence type="ECO:0000256" key="7">
    <source>
        <dbReference type="ARBA" id="ARBA00023136"/>
    </source>
</evidence>
<dbReference type="EC" id="2.4.1.-" evidence="8"/>